<feature type="chain" id="PRO_5003228024" description="Lipoprotein" evidence="1">
    <location>
        <begin position="20"/>
        <end position="182"/>
    </location>
</feature>
<evidence type="ECO:0000256" key="1">
    <source>
        <dbReference type="SAM" id="SignalP"/>
    </source>
</evidence>
<sequence>MRIVRLYCILLIATFQAQAGLNSLASLSQEQLRQQVEGSDWYACGERELRYCLDEFGYYRLSFYAELVITADTVNLTLLAPYSAHQLSEVQLNLRRDGFQLDRISIANESFNVTEALRLAKSTKQRNQVDKALIQFLNRFPQEAVREMDWTHTKWQAILHSDGEMMTLTLRPNLERLNDEID</sequence>
<evidence type="ECO:0000313" key="2">
    <source>
        <dbReference type="EMBL" id="EGA68156.1"/>
    </source>
</evidence>
<comment type="caution">
    <text evidence="2">The sequence shown here is derived from an EMBL/GenBank/DDBJ whole genome shotgun (WGS) entry which is preliminary data.</text>
</comment>
<organism evidence="2 3">
    <name type="scientific">Vibrio sinaloensis DSM 21326</name>
    <dbReference type="NCBI Taxonomy" id="945550"/>
    <lineage>
        <taxon>Bacteria</taxon>
        <taxon>Pseudomonadati</taxon>
        <taxon>Pseudomonadota</taxon>
        <taxon>Gammaproteobacteria</taxon>
        <taxon>Vibrionales</taxon>
        <taxon>Vibrionaceae</taxon>
        <taxon>Vibrio</taxon>
        <taxon>Vibrio oreintalis group</taxon>
    </lineage>
</organism>
<reference evidence="2 3" key="1">
    <citation type="journal article" date="2012" name="Int. J. Syst. Evol. Microbiol.">
        <title>Vibrio caribbeanicus sp. nov., isolated from the marine sponge Scleritoderma cyanea.</title>
        <authorList>
            <person name="Hoffmann M."/>
            <person name="Monday S.R."/>
            <person name="Allard M.W."/>
            <person name="Strain E.A."/>
            <person name="Whittaker P."/>
            <person name="Naum M."/>
            <person name="McCarthy P.J."/>
            <person name="Lopez J.V."/>
            <person name="Fischer M."/>
            <person name="Brown E.W."/>
        </authorList>
    </citation>
    <scope>NUCLEOTIDE SEQUENCE [LARGE SCALE GENOMIC DNA]</scope>
    <source>
        <strain evidence="3">DSMZ 21326</strain>
    </source>
</reference>
<dbReference type="Proteomes" id="UP000006228">
    <property type="component" value="Unassembled WGS sequence"/>
</dbReference>
<dbReference type="GeneID" id="95571393"/>
<protein>
    <recommendedName>
        <fullName evidence="4">Lipoprotein</fullName>
    </recommendedName>
</protein>
<proteinExistence type="predicted"/>
<name>E8MCY0_PHOS4</name>
<dbReference type="eggNOG" id="ENOG5032BGN">
    <property type="taxonomic scope" value="Bacteria"/>
</dbReference>
<dbReference type="EMBL" id="AEVT01000117">
    <property type="protein sequence ID" value="EGA68156.1"/>
    <property type="molecule type" value="Genomic_DNA"/>
</dbReference>
<gene>
    <name evidence="2" type="ORF">VISI1226_15486</name>
</gene>
<accession>E8MCY0</accession>
<dbReference type="AlphaFoldDB" id="E8MCY0"/>
<evidence type="ECO:0000313" key="3">
    <source>
        <dbReference type="Proteomes" id="UP000006228"/>
    </source>
</evidence>
<dbReference type="RefSeq" id="WP_008081273.1">
    <property type="nucleotide sequence ID" value="NZ_AEVT01000117.1"/>
</dbReference>
<keyword evidence="1" id="KW-0732">Signal</keyword>
<dbReference type="OrthoDB" id="5899555at2"/>
<feature type="signal peptide" evidence="1">
    <location>
        <begin position="1"/>
        <end position="19"/>
    </location>
</feature>
<evidence type="ECO:0008006" key="4">
    <source>
        <dbReference type="Google" id="ProtNLM"/>
    </source>
</evidence>